<dbReference type="AlphaFoldDB" id="A0AAP4TY66"/>
<dbReference type="RefSeq" id="WP_303592894.1">
    <property type="nucleotide sequence ID" value="NZ_JAUORK010000003.1"/>
</dbReference>
<dbReference type="EMBL" id="JAUORK010000003">
    <property type="protein sequence ID" value="MDO6671111.1"/>
    <property type="molecule type" value="Genomic_DNA"/>
</dbReference>
<dbReference type="Pfam" id="PF03480">
    <property type="entry name" value="DctP"/>
    <property type="match status" value="1"/>
</dbReference>
<dbReference type="NCBIfam" id="NF037995">
    <property type="entry name" value="TRAP_S1"/>
    <property type="match status" value="1"/>
</dbReference>
<name>A0AAP4TY66_9GAMM</name>
<dbReference type="CDD" id="cd13602">
    <property type="entry name" value="PBP2_TRAP_BpDctp6_7"/>
    <property type="match status" value="1"/>
</dbReference>
<dbReference type="InterPro" id="IPR018389">
    <property type="entry name" value="DctP_fam"/>
</dbReference>
<reference evidence="3" key="1">
    <citation type="submission" date="2023-07" db="EMBL/GenBank/DDBJ databases">
        <title>Genome content predicts the carbon catabolic preferences of heterotrophic bacteria.</title>
        <authorList>
            <person name="Gralka M."/>
        </authorList>
    </citation>
    <scope>NUCLEOTIDE SEQUENCE</scope>
    <source>
        <strain evidence="3">C2R13</strain>
    </source>
</reference>
<dbReference type="PANTHER" id="PTHR33376">
    <property type="match status" value="1"/>
</dbReference>
<evidence type="ECO:0000256" key="1">
    <source>
        <dbReference type="ARBA" id="ARBA00022729"/>
    </source>
</evidence>
<organism evidence="3 4">
    <name type="scientific">Cobetia amphilecti</name>
    <dbReference type="NCBI Taxonomy" id="1055104"/>
    <lineage>
        <taxon>Bacteria</taxon>
        <taxon>Pseudomonadati</taxon>
        <taxon>Pseudomonadota</taxon>
        <taxon>Gammaproteobacteria</taxon>
        <taxon>Oceanospirillales</taxon>
        <taxon>Halomonadaceae</taxon>
        <taxon>Cobetia</taxon>
    </lineage>
</organism>
<evidence type="ECO:0000313" key="3">
    <source>
        <dbReference type="EMBL" id="MDO6671111.1"/>
    </source>
</evidence>
<dbReference type="InterPro" id="IPR038404">
    <property type="entry name" value="TRAP_DctP_sf"/>
</dbReference>
<evidence type="ECO:0000313" key="4">
    <source>
        <dbReference type="Proteomes" id="UP001170481"/>
    </source>
</evidence>
<gene>
    <name evidence="3" type="ORF">Q4535_03165</name>
</gene>
<accession>A0AAP4TY66</accession>
<dbReference type="Gene3D" id="3.40.190.170">
    <property type="entry name" value="Bacterial extracellular solute-binding protein, family 7"/>
    <property type="match status" value="1"/>
</dbReference>
<keyword evidence="1 2" id="KW-0732">Signal</keyword>
<dbReference type="GO" id="GO:0055085">
    <property type="term" value="P:transmembrane transport"/>
    <property type="evidence" value="ECO:0007669"/>
    <property type="project" value="InterPro"/>
</dbReference>
<sequence length="332" mass="35984">MTPSSRISTLLSAGLAAAGLIGALSAHAQTTLSMSSDYEPDTMMGQRAAEFSQQVASQSEGDLTLTLRSDIRSASHLQATTGGVIDIAATLSGALAEEAPFFGISSLPAIAYDLDEAHRLYVIAKPRYEELLAEYNQILLYALPWTPSGLWSKAPIADGDDLKDMPIRTYDRNTQRVLLNLGAAPQVMSWGELKPLLPGGSIHGALTSAMGGVSAELYRYMPHFTTLNYAMPLNIIHMNRDSFDDLTEAQQQALIDAAHAAESAGWTATHSVLDEAYAILQENGAKLITPAPPELQDALEEASQHVVESWKQKVTSEDRELLSKYLESRPER</sequence>
<feature type="chain" id="PRO_5042844262" evidence="2">
    <location>
        <begin position="29"/>
        <end position="332"/>
    </location>
</feature>
<proteinExistence type="predicted"/>
<dbReference type="Proteomes" id="UP001170481">
    <property type="component" value="Unassembled WGS sequence"/>
</dbReference>
<evidence type="ECO:0000256" key="2">
    <source>
        <dbReference type="SAM" id="SignalP"/>
    </source>
</evidence>
<protein>
    <submittedName>
        <fullName evidence="3">TRAP transporter substrate-binding protein</fullName>
    </submittedName>
</protein>
<comment type="caution">
    <text evidence="3">The sequence shown here is derived from an EMBL/GenBank/DDBJ whole genome shotgun (WGS) entry which is preliminary data.</text>
</comment>
<feature type="signal peptide" evidence="2">
    <location>
        <begin position="1"/>
        <end position="28"/>
    </location>
</feature>
<dbReference type="PANTHER" id="PTHR33376:SF4">
    <property type="entry name" value="SIALIC ACID-BINDING PERIPLASMIC PROTEIN SIAP"/>
    <property type="match status" value="1"/>
</dbReference>